<reference evidence="2 3" key="1">
    <citation type="submission" date="2009-11" db="EMBL/GenBank/DDBJ databases">
        <title>Annotation of Allomyces macrogynus ATCC 38327.</title>
        <authorList>
            <consortium name="The Broad Institute Genome Sequencing Platform"/>
            <person name="Russ C."/>
            <person name="Cuomo C."/>
            <person name="Burger G."/>
            <person name="Gray M.W."/>
            <person name="Holland P.W.H."/>
            <person name="King N."/>
            <person name="Lang F.B.F."/>
            <person name="Roger A.J."/>
            <person name="Ruiz-Trillo I."/>
            <person name="Young S.K."/>
            <person name="Zeng Q."/>
            <person name="Gargeya S."/>
            <person name="Fitzgerald M."/>
            <person name="Haas B."/>
            <person name="Abouelleil A."/>
            <person name="Alvarado L."/>
            <person name="Arachchi H.M."/>
            <person name="Berlin A."/>
            <person name="Chapman S.B."/>
            <person name="Gearin G."/>
            <person name="Goldberg J."/>
            <person name="Griggs A."/>
            <person name="Gujja S."/>
            <person name="Hansen M."/>
            <person name="Heiman D."/>
            <person name="Howarth C."/>
            <person name="Larimer J."/>
            <person name="Lui A."/>
            <person name="MacDonald P.J.P."/>
            <person name="McCowen C."/>
            <person name="Montmayeur A."/>
            <person name="Murphy C."/>
            <person name="Neiman D."/>
            <person name="Pearson M."/>
            <person name="Priest M."/>
            <person name="Roberts A."/>
            <person name="Saif S."/>
            <person name="Shea T."/>
            <person name="Sisk P."/>
            <person name="Stolte C."/>
            <person name="Sykes S."/>
            <person name="Wortman J."/>
            <person name="Nusbaum C."/>
            <person name="Birren B."/>
        </authorList>
    </citation>
    <scope>NUCLEOTIDE SEQUENCE [LARGE SCALE GENOMIC DNA]</scope>
    <source>
        <strain evidence="2 3">ATCC 38327</strain>
    </source>
</reference>
<evidence type="ECO:0000256" key="1">
    <source>
        <dbReference type="SAM" id="MobiDB-lite"/>
    </source>
</evidence>
<dbReference type="AlphaFoldDB" id="A0A0L0STW8"/>
<name>A0A0L0STW8_ALLM3</name>
<reference evidence="3" key="2">
    <citation type="submission" date="2009-11" db="EMBL/GenBank/DDBJ databases">
        <title>The Genome Sequence of Allomyces macrogynus strain ATCC 38327.</title>
        <authorList>
            <consortium name="The Broad Institute Genome Sequencing Platform"/>
            <person name="Russ C."/>
            <person name="Cuomo C."/>
            <person name="Shea T."/>
            <person name="Young S.K."/>
            <person name="Zeng Q."/>
            <person name="Koehrsen M."/>
            <person name="Haas B."/>
            <person name="Borodovsky M."/>
            <person name="Guigo R."/>
            <person name="Alvarado L."/>
            <person name="Berlin A."/>
            <person name="Borenstein D."/>
            <person name="Chen Z."/>
            <person name="Engels R."/>
            <person name="Freedman E."/>
            <person name="Gellesch M."/>
            <person name="Goldberg J."/>
            <person name="Griggs A."/>
            <person name="Gujja S."/>
            <person name="Heiman D."/>
            <person name="Hepburn T."/>
            <person name="Howarth C."/>
            <person name="Jen D."/>
            <person name="Larson L."/>
            <person name="Lewis B."/>
            <person name="Mehta T."/>
            <person name="Park D."/>
            <person name="Pearson M."/>
            <person name="Roberts A."/>
            <person name="Saif S."/>
            <person name="Shenoy N."/>
            <person name="Sisk P."/>
            <person name="Stolte C."/>
            <person name="Sykes S."/>
            <person name="Walk T."/>
            <person name="White J."/>
            <person name="Yandava C."/>
            <person name="Burger G."/>
            <person name="Gray M.W."/>
            <person name="Holland P.W.H."/>
            <person name="King N."/>
            <person name="Lang F.B.F."/>
            <person name="Roger A.J."/>
            <person name="Ruiz-Trillo I."/>
            <person name="Lander E."/>
            <person name="Nusbaum C."/>
        </authorList>
    </citation>
    <scope>NUCLEOTIDE SEQUENCE [LARGE SCALE GENOMIC DNA]</scope>
    <source>
        <strain evidence="3">ATCC 38327</strain>
    </source>
</reference>
<gene>
    <name evidence="2" type="ORF">AMAG_19299</name>
</gene>
<feature type="compositionally biased region" description="Low complexity" evidence="1">
    <location>
        <begin position="480"/>
        <end position="493"/>
    </location>
</feature>
<feature type="compositionally biased region" description="Low complexity" evidence="1">
    <location>
        <begin position="398"/>
        <end position="409"/>
    </location>
</feature>
<dbReference type="EMBL" id="GG745349">
    <property type="protein sequence ID" value="KNE65941.1"/>
    <property type="molecule type" value="Genomic_DNA"/>
</dbReference>
<feature type="region of interest" description="Disordered" evidence="1">
    <location>
        <begin position="395"/>
        <end position="509"/>
    </location>
</feature>
<dbReference type="VEuPathDB" id="FungiDB:AMAG_19299"/>
<keyword evidence="3" id="KW-1185">Reference proteome</keyword>
<organism evidence="2 3">
    <name type="scientific">Allomyces macrogynus (strain ATCC 38327)</name>
    <name type="common">Allomyces javanicus var. macrogynus</name>
    <dbReference type="NCBI Taxonomy" id="578462"/>
    <lineage>
        <taxon>Eukaryota</taxon>
        <taxon>Fungi</taxon>
        <taxon>Fungi incertae sedis</taxon>
        <taxon>Blastocladiomycota</taxon>
        <taxon>Blastocladiomycetes</taxon>
        <taxon>Blastocladiales</taxon>
        <taxon>Blastocladiaceae</taxon>
        <taxon>Allomyces</taxon>
    </lineage>
</organism>
<proteinExistence type="predicted"/>
<sequence>MADALSNVSTTPSTVSALDQTTAALVVAASVNASAAAMFPFMPAANGAPTVDVDPVLLHATVTAVMVAAAALNGGDPASTLSSPAITGSLNASPDASSIYDAGYSSTGFHPTAAAVASPFPLATLGPADVEVATVAAMAAAMLSASGVLPLESPSDVAEPVPLDMVQPAPLPMGTPSTLWPSASPAAETVPLTSATWDTPTTSGGFRDSGMIPSLWHIPGSDATVAPAPAFTTFTSPGTPLALGPLDANASCFSGAPTRSSLGSTTSHGAAMPRPTTFGPGSAFSTAAASRSTTSLFPPMTAAPAVPSAWAPPRTEFGLPAAQFDPGEATFSTAASTATLHPATAMGVLSCAPQPPAVSPAMPCAFAAAGPVAFGAPDVAATSIFMPPPPPPPPLVVAASAAGSRESSGPMGSGSAEMPTTPVPRLFPPHADDAHVSAAPLPPAMKPATRGRGKGRARARGRGGVRSTPATRRKARRDASSSSEGAGDASPSSRPRMTGERISNGGVLL</sequence>
<evidence type="ECO:0000313" key="2">
    <source>
        <dbReference type="EMBL" id="KNE65941.1"/>
    </source>
</evidence>
<accession>A0A0L0STW8</accession>
<evidence type="ECO:0000313" key="3">
    <source>
        <dbReference type="Proteomes" id="UP000054350"/>
    </source>
</evidence>
<dbReference type="Proteomes" id="UP000054350">
    <property type="component" value="Unassembled WGS sequence"/>
</dbReference>
<feature type="compositionally biased region" description="Basic residues" evidence="1">
    <location>
        <begin position="449"/>
        <end position="463"/>
    </location>
</feature>
<protein>
    <submittedName>
        <fullName evidence="2">Uncharacterized protein</fullName>
    </submittedName>
</protein>